<feature type="region of interest" description="Disordered" evidence="1">
    <location>
        <begin position="37"/>
        <end position="82"/>
    </location>
</feature>
<dbReference type="EMBL" id="KE525405">
    <property type="protein sequence ID" value="KFB52760.1"/>
    <property type="molecule type" value="Genomic_DNA"/>
</dbReference>
<reference evidence="2 4" key="1">
    <citation type="journal article" date="2014" name="BMC Genomics">
        <title>Genome sequence of Anopheles sinensis provides insight into genetics basis of mosquito competence for malaria parasites.</title>
        <authorList>
            <person name="Zhou D."/>
            <person name="Zhang D."/>
            <person name="Ding G."/>
            <person name="Shi L."/>
            <person name="Hou Q."/>
            <person name="Ye Y."/>
            <person name="Xu Y."/>
            <person name="Zhou H."/>
            <person name="Xiong C."/>
            <person name="Li S."/>
            <person name="Yu J."/>
            <person name="Hong S."/>
            <person name="Yu X."/>
            <person name="Zou P."/>
            <person name="Chen C."/>
            <person name="Chang X."/>
            <person name="Wang W."/>
            <person name="Lv Y."/>
            <person name="Sun Y."/>
            <person name="Ma L."/>
            <person name="Shen B."/>
            <person name="Zhu C."/>
        </authorList>
    </citation>
    <scope>NUCLEOTIDE SEQUENCE [LARGE SCALE GENOMIC DNA]</scope>
</reference>
<name>A0A084WRB6_ANOSI</name>
<keyword evidence="4" id="KW-1185">Reference proteome</keyword>
<evidence type="ECO:0000313" key="2">
    <source>
        <dbReference type="EMBL" id="KFB52760.1"/>
    </source>
</evidence>
<dbReference type="VEuPathDB" id="VectorBase:ASIC021094"/>
<protein>
    <submittedName>
        <fullName evidence="2 3">Protein containing flavodoxin-like fold domain protein</fullName>
    </submittedName>
</protein>
<gene>
    <name evidence="2" type="ORF">ZHAS_00021094</name>
</gene>
<reference evidence="3" key="2">
    <citation type="submission" date="2020-05" db="UniProtKB">
        <authorList>
            <consortium name="EnsemblMetazoa"/>
        </authorList>
    </citation>
    <scope>IDENTIFICATION</scope>
</reference>
<accession>A0A084WRB6</accession>
<organism evidence="2">
    <name type="scientific">Anopheles sinensis</name>
    <name type="common">Mosquito</name>
    <dbReference type="NCBI Taxonomy" id="74873"/>
    <lineage>
        <taxon>Eukaryota</taxon>
        <taxon>Metazoa</taxon>
        <taxon>Ecdysozoa</taxon>
        <taxon>Arthropoda</taxon>
        <taxon>Hexapoda</taxon>
        <taxon>Insecta</taxon>
        <taxon>Pterygota</taxon>
        <taxon>Neoptera</taxon>
        <taxon>Endopterygota</taxon>
        <taxon>Diptera</taxon>
        <taxon>Nematocera</taxon>
        <taxon>Culicoidea</taxon>
        <taxon>Culicidae</taxon>
        <taxon>Anophelinae</taxon>
        <taxon>Anopheles</taxon>
    </lineage>
</organism>
<feature type="compositionally biased region" description="Basic and acidic residues" evidence="1">
    <location>
        <begin position="37"/>
        <end position="50"/>
    </location>
</feature>
<dbReference type="EnsemblMetazoa" id="ASIC021094-RA">
    <property type="protein sequence ID" value="ASIC021094-PA"/>
    <property type="gene ID" value="ASIC021094"/>
</dbReference>
<dbReference type="Proteomes" id="UP000030765">
    <property type="component" value="Unassembled WGS sequence"/>
</dbReference>
<evidence type="ECO:0000313" key="3">
    <source>
        <dbReference type="EnsemblMetazoa" id="ASIC021094-PA"/>
    </source>
</evidence>
<sequence>METTLVTQVSPQPHQRRVSGVVGWVLGWRLEVTSKDTERWTVPGESERRRVVDKRHQRPTSSPLSSSSGECHKTPCGKRHQRRSLSFPCVVCTRLGSPRTVLCCPMCVTQCVAEPGGKVRVSTRKAVRAHNEHFGTDEHET</sequence>
<dbReference type="AlphaFoldDB" id="A0A084WRB6"/>
<evidence type="ECO:0000256" key="1">
    <source>
        <dbReference type="SAM" id="MobiDB-lite"/>
    </source>
</evidence>
<evidence type="ECO:0000313" key="4">
    <source>
        <dbReference type="Proteomes" id="UP000030765"/>
    </source>
</evidence>
<proteinExistence type="predicted"/>
<dbReference type="EMBL" id="ATLV01026011">
    <property type="status" value="NOT_ANNOTATED_CDS"/>
    <property type="molecule type" value="Genomic_DNA"/>
</dbReference>